<dbReference type="AlphaFoldDB" id="A0A6G7VAZ5"/>
<organism evidence="1 2">
    <name type="scientific">Caldichromatium japonicum</name>
    <dbReference type="NCBI Taxonomy" id="2699430"/>
    <lineage>
        <taxon>Bacteria</taxon>
        <taxon>Pseudomonadati</taxon>
        <taxon>Pseudomonadota</taxon>
        <taxon>Gammaproteobacteria</taxon>
        <taxon>Chromatiales</taxon>
        <taxon>Chromatiaceae</taxon>
        <taxon>Caldichromatium</taxon>
    </lineage>
</organism>
<name>A0A6G7VAZ5_9GAMM</name>
<gene>
    <name evidence="1" type="ORF">GWK36_02915</name>
</gene>
<dbReference type="KEGG" id="cjap:GWK36_02915"/>
<accession>A0A6G7VAZ5</accession>
<keyword evidence="2" id="KW-1185">Reference proteome</keyword>
<dbReference type="EMBL" id="CP048029">
    <property type="protein sequence ID" value="QIK37122.1"/>
    <property type="molecule type" value="Genomic_DNA"/>
</dbReference>
<sequence length="110" mass="12226">MAELFESFSAEGEALFRAVTAYLAKYDPVPPHSLTAGHATSLDDSRLSTLRAALIAHRPRPARHLFAELAPDIERMHGSHRRQDLASALDDLRFDEALDVLDDCQKRSGQ</sequence>
<evidence type="ECO:0000313" key="2">
    <source>
        <dbReference type="Proteomes" id="UP000502699"/>
    </source>
</evidence>
<dbReference type="Proteomes" id="UP000502699">
    <property type="component" value="Chromosome"/>
</dbReference>
<reference evidence="2" key="1">
    <citation type="submission" date="2020-01" db="EMBL/GenBank/DDBJ databases">
        <title>Caldichromatium gen. nov., sp. nov., a thermophilic purple sulfur bacterium member of the family Chromatiaceae isolated from Nakabusa hot spring, Japan.</title>
        <authorList>
            <person name="Saini M.K."/>
            <person name="Hanada S."/>
            <person name="Tank M."/>
        </authorList>
    </citation>
    <scope>NUCLEOTIDE SEQUENCE [LARGE SCALE GENOMIC DNA]</scope>
    <source>
        <strain evidence="2">No.7</strain>
    </source>
</reference>
<evidence type="ECO:0000313" key="1">
    <source>
        <dbReference type="EMBL" id="QIK37122.1"/>
    </source>
</evidence>
<proteinExistence type="predicted"/>
<dbReference type="RefSeq" id="WP_166269895.1">
    <property type="nucleotide sequence ID" value="NZ_CP048029.1"/>
</dbReference>
<protein>
    <submittedName>
        <fullName evidence="1">Uncharacterized protein</fullName>
    </submittedName>
</protein>